<dbReference type="InterPro" id="IPR017263">
    <property type="entry name" value="UCP037692"/>
</dbReference>
<name>A0A3L7K4X1_9BACI</name>
<dbReference type="RefSeq" id="WP_121679269.1">
    <property type="nucleotide sequence ID" value="NZ_RCVZ01000002.1"/>
</dbReference>
<evidence type="ECO:0000313" key="1">
    <source>
        <dbReference type="EMBL" id="RLQ97319.1"/>
    </source>
</evidence>
<evidence type="ECO:0008006" key="3">
    <source>
        <dbReference type="Google" id="ProtNLM"/>
    </source>
</evidence>
<dbReference type="AlphaFoldDB" id="A0A3L7K4X1"/>
<dbReference type="PIRSF" id="PIRSF037692">
    <property type="entry name" value="UCP037692"/>
    <property type="match status" value="1"/>
</dbReference>
<organism evidence="1 2">
    <name type="scientific">Falsibacillus albus</name>
    <dbReference type="NCBI Taxonomy" id="2478915"/>
    <lineage>
        <taxon>Bacteria</taxon>
        <taxon>Bacillati</taxon>
        <taxon>Bacillota</taxon>
        <taxon>Bacilli</taxon>
        <taxon>Bacillales</taxon>
        <taxon>Bacillaceae</taxon>
        <taxon>Falsibacillus</taxon>
    </lineage>
</organism>
<sequence>MIQHFQYQSMYKNKQLPGWTFSFYYKQIRYEGIYHQNGSIEWTTSAPPQDSIEAISSQIHDLMLYHVYDRQ</sequence>
<dbReference type="Pfam" id="PF17277">
    <property type="entry name" value="DUF5342"/>
    <property type="match status" value="1"/>
</dbReference>
<dbReference type="Proteomes" id="UP000276770">
    <property type="component" value="Unassembled WGS sequence"/>
</dbReference>
<gene>
    <name evidence="1" type="ORF">D9X91_03995</name>
</gene>
<proteinExistence type="predicted"/>
<dbReference type="EMBL" id="RCVZ01000002">
    <property type="protein sequence ID" value="RLQ97319.1"/>
    <property type="molecule type" value="Genomic_DNA"/>
</dbReference>
<protein>
    <recommendedName>
        <fullName evidence="3">YheE family protein</fullName>
    </recommendedName>
</protein>
<comment type="caution">
    <text evidence="1">The sequence shown here is derived from an EMBL/GenBank/DDBJ whole genome shotgun (WGS) entry which is preliminary data.</text>
</comment>
<keyword evidence="2" id="KW-1185">Reference proteome</keyword>
<dbReference type="OrthoDB" id="2736244at2"/>
<evidence type="ECO:0000313" key="2">
    <source>
        <dbReference type="Proteomes" id="UP000276770"/>
    </source>
</evidence>
<accession>A0A3L7K4X1</accession>
<reference evidence="1 2" key="1">
    <citation type="submission" date="2018-10" db="EMBL/GenBank/DDBJ databases">
        <title>Falsibacillus sp. genome draft.</title>
        <authorList>
            <person name="Shi S."/>
        </authorList>
    </citation>
    <scope>NUCLEOTIDE SEQUENCE [LARGE SCALE GENOMIC DNA]</scope>
    <source>
        <strain evidence="1 2">GY 10110</strain>
    </source>
</reference>